<keyword evidence="7" id="KW-0539">Nucleus</keyword>
<feature type="region of interest" description="Disordered" evidence="9">
    <location>
        <begin position="217"/>
        <end position="346"/>
    </location>
</feature>
<evidence type="ECO:0000256" key="8">
    <source>
        <dbReference type="ARBA" id="ARBA00023306"/>
    </source>
</evidence>
<evidence type="ECO:0000256" key="7">
    <source>
        <dbReference type="ARBA" id="ARBA00023242"/>
    </source>
</evidence>
<evidence type="ECO:0000313" key="12">
    <source>
        <dbReference type="EMBL" id="KAJ6806966.1"/>
    </source>
</evidence>
<organism evidence="12 13">
    <name type="scientific">Iris pallida</name>
    <name type="common">Sweet iris</name>
    <dbReference type="NCBI Taxonomy" id="29817"/>
    <lineage>
        <taxon>Eukaryota</taxon>
        <taxon>Viridiplantae</taxon>
        <taxon>Streptophyta</taxon>
        <taxon>Embryophyta</taxon>
        <taxon>Tracheophyta</taxon>
        <taxon>Spermatophyta</taxon>
        <taxon>Magnoliopsida</taxon>
        <taxon>Liliopsida</taxon>
        <taxon>Asparagales</taxon>
        <taxon>Iridaceae</taxon>
        <taxon>Iridoideae</taxon>
        <taxon>Irideae</taxon>
        <taxon>Iris</taxon>
    </lineage>
</organism>
<feature type="domain" description="SDE2/SF3A3 SAP" evidence="10">
    <location>
        <begin position="391"/>
        <end position="456"/>
    </location>
</feature>
<evidence type="ECO:0000256" key="4">
    <source>
        <dbReference type="ARBA" id="ARBA00022490"/>
    </source>
</evidence>
<feature type="domain" description="SDE2-like" evidence="11">
    <location>
        <begin position="80"/>
        <end position="183"/>
    </location>
</feature>
<feature type="compositionally biased region" description="Acidic residues" evidence="9">
    <location>
        <begin position="221"/>
        <end position="237"/>
    </location>
</feature>
<dbReference type="GO" id="GO:0008380">
    <property type="term" value="P:RNA splicing"/>
    <property type="evidence" value="ECO:0007669"/>
    <property type="project" value="UniProtKB-KW"/>
</dbReference>
<evidence type="ECO:0000313" key="13">
    <source>
        <dbReference type="Proteomes" id="UP001140949"/>
    </source>
</evidence>
<dbReference type="InterPro" id="IPR053822">
    <property type="entry name" value="SDE2-like_dom"/>
</dbReference>
<evidence type="ECO:0000259" key="11">
    <source>
        <dbReference type="Pfam" id="PF22782"/>
    </source>
</evidence>
<keyword evidence="4" id="KW-0963">Cytoplasm</keyword>
<dbReference type="InterPro" id="IPR025086">
    <property type="entry name" value="SDE2/SF3A3_SAP"/>
</dbReference>
<keyword evidence="13" id="KW-1185">Reference proteome</keyword>
<dbReference type="GO" id="GO:0005634">
    <property type="term" value="C:nucleus"/>
    <property type="evidence" value="ECO:0007669"/>
    <property type="project" value="UniProtKB-SubCell"/>
</dbReference>
<evidence type="ECO:0000259" key="10">
    <source>
        <dbReference type="Pfam" id="PF13297"/>
    </source>
</evidence>
<keyword evidence="5" id="KW-0507">mRNA processing</keyword>
<dbReference type="GO" id="GO:0005737">
    <property type="term" value="C:cytoplasm"/>
    <property type="evidence" value="ECO:0007669"/>
    <property type="project" value="UniProtKB-SubCell"/>
</dbReference>
<proteinExistence type="inferred from homology"/>
<feature type="compositionally biased region" description="Polar residues" evidence="9">
    <location>
        <begin position="293"/>
        <end position="316"/>
    </location>
</feature>
<dbReference type="EMBL" id="JANAVB010034416">
    <property type="protein sequence ID" value="KAJ6806966.1"/>
    <property type="molecule type" value="Genomic_DNA"/>
</dbReference>
<name>A0AAX6ESB3_IRIPA</name>
<dbReference type="PANTHER" id="PTHR12786:SF1">
    <property type="entry name" value="SPLICING REGULATOR SDE2"/>
    <property type="match status" value="1"/>
</dbReference>
<comment type="subcellular location">
    <subcellularLocation>
        <location evidence="2">Cytoplasm</location>
    </subcellularLocation>
    <subcellularLocation>
        <location evidence="1">Nucleus</location>
    </subcellularLocation>
</comment>
<reference evidence="12" key="1">
    <citation type="journal article" date="2023" name="GigaByte">
        <title>Genome assembly of the bearded iris, Iris pallida Lam.</title>
        <authorList>
            <person name="Bruccoleri R.E."/>
            <person name="Oakeley E.J."/>
            <person name="Faust A.M.E."/>
            <person name="Altorfer M."/>
            <person name="Dessus-Babus S."/>
            <person name="Burckhardt D."/>
            <person name="Oertli M."/>
            <person name="Naumann U."/>
            <person name="Petersen F."/>
            <person name="Wong J."/>
        </authorList>
    </citation>
    <scope>NUCLEOTIDE SEQUENCE</scope>
    <source>
        <strain evidence="12">GSM-AAB239-AS_SAM_17_03QT</strain>
    </source>
</reference>
<dbReference type="Pfam" id="PF13297">
    <property type="entry name" value="SDE2_2C"/>
    <property type="match status" value="1"/>
</dbReference>
<feature type="region of interest" description="Disordered" evidence="9">
    <location>
        <begin position="364"/>
        <end position="384"/>
    </location>
</feature>
<dbReference type="InterPro" id="IPR051421">
    <property type="entry name" value="RNA_Proc_DNA_Dmg_Regulator"/>
</dbReference>
<comment type="similarity">
    <text evidence="3">Belongs to the SDE2 family.</text>
</comment>
<dbReference type="GO" id="GO:0006397">
    <property type="term" value="P:mRNA processing"/>
    <property type="evidence" value="ECO:0007669"/>
    <property type="project" value="UniProtKB-KW"/>
</dbReference>
<dbReference type="CDD" id="cd17039">
    <property type="entry name" value="Ubl_ubiquitin_like"/>
    <property type="match status" value="1"/>
</dbReference>
<evidence type="ECO:0000256" key="6">
    <source>
        <dbReference type="ARBA" id="ARBA00023187"/>
    </source>
</evidence>
<dbReference type="PANTHER" id="PTHR12786">
    <property type="entry name" value="SPLICING FACTOR SF3A-RELATED"/>
    <property type="match status" value="1"/>
</dbReference>
<dbReference type="Proteomes" id="UP001140949">
    <property type="component" value="Unassembled WGS sequence"/>
</dbReference>
<evidence type="ECO:0008006" key="14">
    <source>
        <dbReference type="Google" id="ProtNLM"/>
    </source>
</evidence>
<dbReference type="Pfam" id="PF22782">
    <property type="entry name" value="SDE2"/>
    <property type="match status" value="1"/>
</dbReference>
<protein>
    <recommendedName>
        <fullName evidence="14">Sde2 N-terminal ubiquitin domain-containing protein</fullName>
    </recommendedName>
</protein>
<evidence type="ECO:0000256" key="1">
    <source>
        <dbReference type="ARBA" id="ARBA00004123"/>
    </source>
</evidence>
<gene>
    <name evidence="12" type="ORF">M6B38_106690</name>
</gene>
<evidence type="ECO:0000256" key="3">
    <source>
        <dbReference type="ARBA" id="ARBA00008726"/>
    </source>
</evidence>
<keyword evidence="8" id="KW-0131">Cell cycle</keyword>
<sequence length="462" mass="49961">MAIYQILVRLLDGRTQCLQLPSPTISGETLKHHLSLQTLIPPPLLRLVAGTLEIQDQTLISASAADHHFPSLTLLLRLRGGKGGFGSLLRGAATKAGQKKTNNFDACRDMSGRRLRHVNAEKRLEEWKAEAGDRRLEKMAEDFLKKKAKEVKKGKGKEGEVEKYLEKYREDSAKCMEAVVESVRESFTLYKDSKRKALPSARASASKRAKIWIGKQTVGDSDSDSDDEIDDNDDIDGCEDKPVVLDDGNGPSQSKKDAERSTLHLVSGVNFDGESSGGGSEERNSEEVSGNSLEVQASPTCSEQSNMEEANGSNGLISPAVGQGSGTGDGSSESDGFVESETRETEVSVIQNAVVSTLEEVPERVETKPAADESVKLQSADKEPVAQMTACSTSDEPLCFDKYNLAAELEVLGLERLKSELQSHGLKCGGTLQERAARLFLLKSTPLDKLPKKVLAAKAAGK</sequence>
<accession>A0AAX6ESB3</accession>
<comment type="caution">
    <text evidence="12">The sequence shown here is derived from an EMBL/GenBank/DDBJ whole genome shotgun (WGS) entry which is preliminary data.</text>
</comment>
<keyword evidence="6" id="KW-0508">mRNA splicing</keyword>
<evidence type="ECO:0000256" key="9">
    <source>
        <dbReference type="SAM" id="MobiDB-lite"/>
    </source>
</evidence>
<evidence type="ECO:0000256" key="5">
    <source>
        <dbReference type="ARBA" id="ARBA00022664"/>
    </source>
</evidence>
<dbReference type="AlphaFoldDB" id="A0AAX6ESB3"/>
<evidence type="ECO:0000256" key="2">
    <source>
        <dbReference type="ARBA" id="ARBA00004496"/>
    </source>
</evidence>
<reference evidence="12" key="2">
    <citation type="submission" date="2023-04" db="EMBL/GenBank/DDBJ databases">
        <authorList>
            <person name="Bruccoleri R.E."/>
            <person name="Oakeley E.J."/>
            <person name="Faust A.-M."/>
            <person name="Dessus-Babus S."/>
            <person name="Altorfer M."/>
            <person name="Burckhardt D."/>
            <person name="Oertli M."/>
            <person name="Naumann U."/>
            <person name="Petersen F."/>
            <person name="Wong J."/>
        </authorList>
    </citation>
    <scope>NUCLEOTIDE SEQUENCE</scope>
    <source>
        <strain evidence="12">GSM-AAB239-AS_SAM_17_03QT</strain>
        <tissue evidence="12">Leaf</tissue>
    </source>
</reference>